<comment type="caution">
    <text evidence="1">The sequence shown here is derived from an EMBL/GenBank/DDBJ whole genome shotgun (WGS) entry which is preliminary data.</text>
</comment>
<protein>
    <submittedName>
        <fullName evidence="1">Uncharacterized protein</fullName>
    </submittedName>
</protein>
<dbReference type="OrthoDB" id="5153231at2759"/>
<sequence>MHGGSDSYSDLTDAHFMPDEFSDWSDELDPPSNEREPRIRPRCCLCYFKFETHDPIVVFNPKNLHSVETWAGEYVEPERFEWDLENGYHSECVDLVAKSLPLGNSLQRTILDRTSHEVGYTKLLPSVEADRIRRLKKMFAQEFIVIIGYRLPLEICENIGRYCLSEYATKLINDVWTNKDFPGPRDLAIRVNASRSIWAQRVEFEGRQYIKSFSTTRKSESDTKLFEAIPGIRASVYFAVDLLGIRKVAITQDDNTPSLNQGDGLRWVVNRQKDLPFSIKVKSDLVDVSSSQPEGVWVYIPVDRDERIAELWFRKEDPDSISTLPEHRFPKHRSLLVRTNKGRGFVVGTFIKEACNLTYQLIATFPPAGPSRMLYCKTKGGKIWLGFEQATTWEQHNIAVSFPEKSKFSIYSSMAILASTAELRDVRTVTVCRGWRHEWNAGIIGMLLTYADGHQQSLGQIRLDRMEAPLTITSGKIWLGCDKSEMETLIEGFWPPTGRIKWVDMDKPLQHEDREYLELPLTGSLEWQSRTNWSHHSHSVCHHESRVPPGEMDLVLAREAESGGRPQGVFKTFSVVV</sequence>
<evidence type="ECO:0000313" key="1">
    <source>
        <dbReference type="EMBL" id="KAF5571539.1"/>
    </source>
</evidence>
<name>A0A8H5NMZ5_9HYPO</name>
<keyword evidence="2" id="KW-1185">Reference proteome</keyword>
<dbReference type="EMBL" id="JAAOAQ010000010">
    <property type="protein sequence ID" value="KAF5571539.1"/>
    <property type="molecule type" value="Genomic_DNA"/>
</dbReference>
<dbReference type="Proteomes" id="UP000582016">
    <property type="component" value="Unassembled WGS sequence"/>
</dbReference>
<reference evidence="1 2" key="1">
    <citation type="submission" date="2020-05" db="EMBL/GenBank/DDBJ databases">
        <title>Identification and distribution of gene clusters putatively required for synthesis of sphingolipid metabolism inhibitors in phylogenetically diverse species of the filamentous fungus Fusarium.</title>
        <authorList>
            <person name="Kim H.-S."/>
            <person name="Busman M."/>
            <person name="Brown D.W."/>
            <person name="Divon H."/>
            <person name="Uhlig S."/>
            <person name="Proctor R.H."/>
        </authorList>
    </citation>
    <scope>NUCLEOTIDE SEQUENCE [LARGE SCALE GENOMIC DNA]</scope>
    <source>
        <strain evidence="1 2">NRRL 13617</strain>
    </source>
</reference>
<proteinExistence type="predicted"/>
<gene>
    <name evidence="1" type="ORF">FPHYL_285</name>
</gene>
<evidence type="ECO:0000313" key="2">
    <source>
        <dbReference type="Proteomes" id="UP000582016"/>
    </source>
</evidence>
<dbReference type="AlphaFoldDB" id="A0A8H5NMZ5"/>
<accession>A0A8H5NMZ5</accession>
<organism evidence="1 2">
    <name type="scientific">Fusarium phyllophilum</name>
    <dbReference type="NCBI Taxonomy" id="47803"/>
    <lineage>
        <taxon>Eukaryota</taxon>
        <taxon>Fungi</taxon>
        <taxon>Dikarya</taxon>
        <taxon>Ascomycota</taxon>
        <taxon>Pezizomycotina</taxon>
        <taxon>Sordariomycetes</taxon>
        <taxon>Hypocreomycetidae</taxon>
        <taxon>Hypocreales</taxon>
        <taxon>Nectriaceae</taxon>
        <taxon>Fusarium</taxon>
        <taxon>Fusarium fujikuroi species complex</taxon>
    </lineage>
</organism>